<dbReference type="Pfam" id="PF00098">
    <property type="entry name" value="zf-CCHC"/>
    <property type="match status" value="1"/>
</dbReference>
<dbReference type="GO" id="GO:0008270">
    <property type="term" value="F:zinc ion binding"/>
    <property type="evidence" value="ECO:0007669"/>
    <property type="project" value="UniProtKB-KW"/>
</dbReference>
<keyword evidence="1" id="KW-0479">Metal-binding</keyword>
<dbReference type="AlphaFoldDB" id="A0A2I0KHP1"/>
<evidence type="ECO:0000313" key="3">
    <source>
        <dbReference type="EMBL" id="PKI68047.1"/>
    </source>
</evidence>
<protein>
    <recommendedName>
        <fullName evidence="2">CCHC-type domain-containing protein</fullName>
    </recommendedName>
</protein>
<feature type="domain" description="CCHC-type" evidence="2">
    <location>
        <begin position="55"/>
        <end position="68"/>
    </location>
</feature>
<dbReference type="GO" id="GO:0003676">
    <property type="term" value="F:nucleic acid binding"/>
    <property type="evidence" value="ECO:0007669"/>
    <property type="project" value="InterPro"/>
</dbReference>
<keyword evidence="1" id="KW-0863">Zinc-finger</keyword>
<evidence type="ECO:0000256" key="1">
    <source>
        <dbReference type="PROSITE-ProRule" id="PRU00047"/>
    </source>
</evidence>
<reference evidence="3 4" key="1">
    <citation type="submission" date="2017-11" db="EMBL/GenBank/DDBJ databases">
        <title>De-novo sequencing of pomegranate (Punica granatum L.) genome.</title>
        <authorList>
            <person name="Akparov Z."/>
            <person name="Amiraslanov A."/>
            <person name="Hajiyeva S."/>
            <person name="Abbasov M."/>
            <person name="Kaur K."/>
            <person name="Hamwieh A."/>
            <person name="Solovyev V."/>
            <person name="Salamov A."/>
            <person name="Braich B."/>
            <person name="Kosarev P."/>
            <person name="Mahmoud A."/>
            <person name="Hajiyev E."/>
            <person name="Babayeva S."/>
            <person name="Izzatullayeva V."/>
            <person name="Mammadov A."/>
            <person name="Mammadov A."/>
            <person name="Sharifova S."/>
            <person name="Ojaghi J."/>
            <person name="Eynullazada K."/>
            <person name="Bayramov B."/>
            <person name="Abdulazimova A."/>
            <person name="Shahmuradov I."/>
        </authorList>
    </citation>
    <scope>NUCLEOTIDE SEQUENCE [LARGE SCALE GENOMIC DNA]</scope>
    <source>
        <strain evidence="4">cv. AG2017</strain>
        <tissue evidence="3">Leaf</tissue>
    </source>
</reference>
<evidence type="ECO:0000313" key="4">
    <source>
        <dbReference type="Proteomes" id="UP000233551"/>
    </source>
</evidence>
<comment type="caution">
    <text evidence="3">The sequence shown here is derived from an EMBL/GenBank/DDBJ whole genome shotgun (WGS) entry which is preliminary data.</text>
</comment>
<dbReference type="InterPro" id="IPR001878">
    <property type="entry name" value="Znf_CCHC"/>
</dbReference>
<dbReference type="SUPFAM" id="SSF57756">
    <property type="entry name" value="Retrovirus zinc finger-like domains"/>
    <property type="match status" value="1"/>
</dbReference>
<keyword evidence="1" id="KW-0862">Zinc</keyword>
<name>A0A2I0KHP1_PUNGR</name>
<keyword evidence="4" id="KW-1185">Reference proteome</keyword>
<dbReference type="EMBL" id="PGOL01000571">
    <property type="protein sequence ID" value="PKI68047.1"/>
    <property type="molecule type" value="Genomic_DNA"/>
</dbReference>
<proteinExistence type="predicted"/>
<organism evidence="3 4">
    <name type="scientific">Punica granatum</name>
    <name type="common">Pomegranate</name>
    <dbReference type="NCBI Taxonomy" id="22663"/>
    <lineage>
        <taxon>Eukaryota</taxon>
        <taxon>Viridiplantae</taxon>
        <taxon>Streptophyta</taxon>
        <taxon>Embryophyta</taxon>
        <taxon>Tracheophyta</taxon>
        <taxon>Spermatophyta</taxon>
        <taxon>Magnoliopsida</taxon>
        <taxon>eudicotyledons</taxon>
        <taxon>Gunneridae</taxon>
        <taxon>Pentapetalae</taxon>
        <taxon>rosids</taxon>
        <taxon>malvids</taxon>
        <taxon>Myrtales</taxon>
        <taxon>Lythraceae</taxon>
        <taxon>Punica</taxon>
    </lineage>
</organism>
<evidence type="ECO:0000259" key="2">
    <source>
        <dbReference type="PROSITE" id="PS50158"/>
    </source>
</evidence>
<dbReference type="Proteomes" id="UP000233551">
    <property type="component" value="Unassembled WGS sequence"/>
</dbReference>
<gene>
    <name evidence="3" type="ORF">CRG98_011643</name>
</gene>
<dbReference type="SMART" id="SM00343">
    <property type="entry name" value="ZnF_C2HC"/>
    <property type="match status" value="1"/>
</dbReference>
<sequence length="111" mass="11955">MKKENTVALSHENTAPDGAIFLSRATGNKPEMQGSGGSSGYGGSIGGKGGTSKACYHCGRVGHLKSSCWQLYGFPANWDLRKEKDRTMRKTIGVGELQGGVYYLRRVAIQE</sequence>
<accession>A0A2I0KHP1</accession>
<dbReference type="PROSITE" id="PS50158">
    <property type="entry name" value="ZF_CCHC"/>
    <property type="match status" value="1"/>
</dbReference>
<dbReference type="InterPro" id="IPR036875">
    <property type="entry name" value="Znf_CCHC_sf"/>
</dbReference>